<reference evidence="1" key="1">
    <citation type="submission" date="2022-02" db="EMBL/GenBank/DDBJ databases">
        <title>Plant Genome Project.</title>
        <authorList>
            <person name="Zhang R.-G."/>
        </authorList>
    </citation>
    <scope>NUCLEOTIDE SEQUENCE</scope>
    <source>
        <strain evidence="1">AT1</strain>
    </source>
</reference>
<evidence type="ECO:0000313" key="1">
    <source>
        <dbReference type="EMBL" id="KAI8571255.1"/>
    </source>
</evidence>
<keyword evidence="2" id="KW-1185">Reference proteome</keyword>
<dbReference type="Proteomes" id="UP001062846">
    <property type="component" value="Chromosome 1"/>
</dbReference>
<protein>
    <submittedName>
        <fullName evidence="1">Uncharacterized protein</fullName>
    </submittedName>
</protein>
<dbReference type="EMBL" id="CM046388">
    <property type="protein sequence ID" value="KAI8571255.1"/>
    <property type="molecule type" value="Genomic_DNA"/>
</dbReference>
<proteinExistence type="predicted"/>
<evidence type="ECO:0000313" key="2">
    <source>
        <dbReference type="Proteomes" id="UP001062846"/>
    </source>
</evidence>
<comment type="caution">
    <text evidence="1">The sequence shown here is derived from an EMBL/GenBank/DDBJ whole genome shotgun (WGS) entry which is preliminary data.</text>
</comment>
<name>A0ACC0Q0K7_RHOML</name>
<organism evidence="1 2">
    <name type="scientific">Rhododendron molle</name>
    <name type="common">Chinese azalea</name>
    <name type="synonym">Azalea mollis</name>
    <dbReference type="NCBI Taxonomy" id="49168"/>
    <lineage>
        <taxon>Eukaryota</taxon>
        <taxon>Viridiplantae</taxon>
        <taxon>Streptophyta</taxon>
        <taxon>Embryophyta</taxon>
        <taxon>Tracheophyta</taxon>
        <taxon>Spermatophyta</taxon>
        <taxon>Magnoliopsida</taxon>
        <taxon>eudicotyledons</taxon>
        <taxon>Gunneridae</taxon>
        <taxon>Pentapetalae</taxon>
        <taxon>asterids</taxon>
        <taxon>Ericales</taxon>
        <taxon>Ericaceae</taxon>
        <taxon>Ericoideae</taxon>
        <taxon>Rhodoreae</taxon>
        <taxon>Rhododendron</taxon>
    </lineage>
</organism>
<sequence>MSLKLQPSSKRCLSGAWSFPARRRRSQHQADRTPPPLPMAAEPPSSPIIPYLHSFDDHDISLFDDILMLNEIPSLNLAESPLLTQPDDPVHVNLVGTGTLATASTSQEVPNSEFRGETSHETGILQPDVSRFRNPVPLPVWPAPPVPFTCSCCQVLREIIHTKGNHLTRLEIHGRLGLISHAILENRFFSGDWTNQSQYHQMLDFSKKRIEAVKEYLVQYCEGRKQDGYAMQKDPLLIFYEALCVGLINGDHDSLDTDDFFQPSLENPGVESTLNLLEPFFTVVEPWRDDVEIRVPANRRGGVPPSRSSDVQVKSSNGTPLPRVCRAAIVNVRNVTSGENQGNQPEPLNQIGAKRDEVRLSLGEQRERTGKLTLKDLMGYFHLPIEEAAREMKVCPTVMKKISRKHGLKRWPHRKIKSIEKKISTRRQSLNGNDAEERARAQCDIESFQQELASMYHQKAADAEMS</sequence>
<gene>
    <name evidence="1" type="ORF">RHMOL_Rhmol01G0105100</name>
</gene>
<accession>A0ACC0Q0K7</accession>